<dbReference type="PANTHER" id="PTHR24282">
    <property type="entry name" value="CYTOCHROME P450 FAMILY MEMBER"/>
    <property type="match status" value="1"/>
</dbReference>
<keyword evidence="4" id="KW-0812">Transmembrane</keyword>
<evidence type="ECO:0000313" key="13">
    <source>
        <dbReference type="EMBL" id="PWA87100.1"/>
    </source>
</evidence>
<dbReference type="InterPro" id="IPR050665">
    <property type="entry name" value="Cytochrome_P450_Monooxygen"/>
</dbReference>
<dbReference type="OrthoDB" id="1470350at2759"/>
<comment type="similarity">
    <text evidence="2 12">Belongs to the cytochrome P450 family.</text>
</comment>
<evidence type="ECO:0000256" key="10">
    <source>
        <dbReference type="ARBA" id="ARBA00023136"/>
    </source>
</evidence>
<dbReference type="Gene3D" id="1.10.630.10">
    <property type="entry name" value="Cytochrome P450"/>
    <property type="match status" value="1"/>
</dbReference>
<dbReference type="SUPFAM" id="SSF48264">
    <property type="entry name" value="Cytochrome P450"/>
    <property type="match status" value="1"/>
</dbReference>
<proteinExistence type="inferred from homology"/>
<evidence type="ECO:0000256" key="8">
    <source>
        <dbReference type="ARBA" id="ARBA00023004"/>
    </source>
</evidence>
<dbReference type="InterPro" id="IPR036396">
    <property type="entry name" value="Cyt_P450_sf"/>
</dbReference>
<feature type="binding site" description="axial binding residue" evidence="11">
    <location>
        <position position="462"/>
    </location>
    <ligand>
        <name>heme</name>
        <dbReference type="ChEBI" id="CHEBI:30413"/>
    </ligand>
    <ligandPart>
        <name>Fe</name>
        <dbReference type="ChEBI" id="CHEBI:18248"/>
    </ligandPart>
</feature>
<dbReference type="PANTHER" id="PTHR24282:SF250">
    <property type="entry name" value="CYTOCHROME P450 CYP72A219-LIKE"/>
    <property type="match status" value="1"/>
</dbReference>
<keyword evidence="3 11" id="KW-0349">Heme</keyword>
<dbReference type="STRING" id="35608.A0A2U1PMY7"/>
<gene>
    <name evidence="13" type="ORF">CTI12_AA135590</name>
</gene>
<dbReference type="FunFam" id="1.10.630.10:FF:000029">
    <property type="entry name" value="Cytochrome P450 734A1"/>
    <property type="match status" value="1"/>
</dbReference>
<evidence type="ECO:0000313" key="14">
    <source>
        <dbReference type="Proteomes" id="UP000245207"/>
    </source>
</evidence>
<evidence type="ECO:0000256" key="5">
    <source>
        <dbReference type="ARBA" id="ARBA00022723"/>
    </source>
</evidence>
<evidence type="ECO:0000256" key="4">
    <source>
        <dbReference type="ARBA" id="ARBA00022692"/>
    </source>
</evidence>
<evidence type="ECO:0000256" key="6">
    <source>
        <dbReference type="ARBA" id="ARBA00022989"/>
    </source>
</evidence>
<keyword evidence="5 11" id="KW-0479">Metal-binding</keyword>
<dbReference type="PRINTS" id="PR00385">
    <property type="entry name" value="P450"/>
</dbReference>
<evidence type="ECO:0000256" key="1">
    <source>
        <dbReference type="ARBA" id="ARBA00004370"/>
    </source>
</evidence>
<organism evidence="13 14">
    <name type="scientific">Artemisia annua</name>
    <name type="common">Sweet wormwood</name>
    <dbReference type="NCBI Taxonomy" id="35608"/>
    <lineage>
        <taxon>Eukaryota</taxon>
        <taxon>Viridiplantae</taxon>
        <taxon>Streptophyta</taxon>
        <taxon>Embryophyta</taxon>
        <taxon>Tracheophyta</taxon>
        <taxon>Spermatophyta</taxon>
        <taxon>Magnoliopsida</taxon>
        <taxon>eudicotyledons</taxon>
        <taxon>Gunneridae</taxon>
        <taxon>Pentapetalae</taxon>
        <taxon>asterids</taxon>
        <taxon>campanulids</taxon>
        <taxon>Asterales</taxon>
        <taxon>Asteraceae</taxon>
        <taxon>Asteroideae</taxon>
        <taxon>Anthemideae</taxon>
        <taxon>Artemisiinae</taxon>
        <taxon>Artemisia</taxon>
    </lineage>
</organism>
<dbReference type="GO" id="GO:0020037">
    <property type="term" value="F:heme binding"/>
    <property type="evidence" value="ECO:0007669"/>
    <property type="project" value="InterPro"/>
</dbReference>
<comment type="caution">
    <text evidence="13">The sequence shown here is derived from an EMBL/GenBank/DDBJ whole genome shotgun (WGS) entry which is preliminary data.</text>
</comment>
<dbReference type="GO" id="GO:0004497">
    <property type="term" value="F:monooxygenase activity"/>
    <property type="evidence" value="ECO:0007669"/>
    <property type="project" value="UniProtKB-KW"/>
</dbReference>
<dbReference type="GO" id="GO:0016020">
    <property type="term" value="C:membrane"/>
    <property type="evidence" value="ECO:0007669"/>
    <property type="project" value="UniProtKB-SubCell"/>
</dbReference>
<dbReference type="Pfam" id="PF00067">
    <property type="entry name" value="p450"/>
    <property type="match status" value="1"/>
</dbReference>
<comment type="cofactor">
    <cofactor evidence="11">
        <name>heme</name>
        <dbReference type="ChEBI" id="CHEBI:30413"/>
    </cofactor>
</comment>
<evidence type="ECO:0000256" key="2">
    <source>
        <dbReference type="ARBA" id="ARBA00010617"/>
    </source>
</evidence>
<name>A0A2U1PMY7_ARTAN</name>
<dbReference type="EMBL" id="PKPP01000947">
    <property type="protein sequence ID" value="PWA87100.1"/>
    <property type="molecule type" value="Genomic_DNA"/>
</dbReference>
<evidence type="ECO:0000256" key="3">
    <source>
        <dbReference type="ARBA" id="ARBA00022617"/>
    </source>
</evidence>
<reference evidence="13 14" key="1">
    <citation type="journal article" date="2018" name="Mol. Plant">
        <title>The genome of Artemisia annua provides insight into the evolution of Asteraceae family and artemisinin biosynthesis.</title>
        <authorList>
            <person name="Shen Q."/>
            <person name="Zhang L."/>
            <person name="Liao Z."/>
            <person name="Wang S."/>
            <person name="Yan T."/>
            <person name="Shi P."/>
            <person name="Liu M."/>
            <person name="Fu X."/>
            <person name="Pan Q."/>
            <person name="Wang Y."/>
            <person name="Lv Z."/>
            <person name="Lu X."/>
            <person name="Zhang F."/>
            <person name="Jiang W."/>
            <person name="Ma Y."/>
            <person name="Chen M."/>
            <person name="Hao X."/>
            <person name="Li L."/>
            <person name="Tang Y."/>
            <person name="Lv G."/>
            <person name="Zhou Y."/>
            <person name="Sun X."/>
            <person name="Brodelius P.E."/>
            <person name="Rose J.K.C."/>
            <person name="Tang K."/>
        </authorList>
    </citation>
    <scope>NUCLEOTIDE SEQUENCE [LARGE SCALE GENOMIC DNA]</scope>
    <source>
        <strain evidence="14">cv. Huhao1</strain>
        <tissue evidence="13">Leaf</tissue>
    </source>
</reference>
<keyword evidence="6" id="KW-1133">Transmembrane helix</keyword>
<evidence type="ECO:0000256" key="12">
    <source>
        <dbReference type="RuleBase" id="RU000461"/>
    </source>
</evidence>
<dbReference type="InterPro" id="IPR002401">
    <property type="entry name" value="Cyt_P450_E_grp-I"/>
</dbReference>
<dbReference type="InterPro" id="IPR017972">
    <property type="entry name" value="Cyt_P450_CS"/>
</dbReference>
<accession>A0A2U1PMY7</accession>
<dbReference type="PRINTS" id="PR00463">
    <property type="entry name" value="EP450I"/>
</dbReference>
<dbReference type="InterPro" id="IPR001128">
    <property type="entry name" value="Cyt_P450"/>
</dbReference>
<sequence length="514" mass="59010">MTTMLSLLASLVVIGGAWWAWTVVRWVWLRPRAIEKCLRQQGLNGPPYKLLHGDMKQMSAMARHTAMNAKPIGFSDDFLPVILPFYHHIIHTYGKQSFAWIGPVARINIMDPQLIREVLVNNKVYKKPTPNPLVRFLVSGISSYEDQKWAKHRKILAPAFTQDRLKHMFSAMYTSCNDILVTQWTKLVSENGFCELDVQPYIDDFTSDVISRNAFGSSYEQGRRIYQLQKEQAMLTCQVLQSVYFPGRRFLPTKKNKRMKEIDTELKSILSKVMEKKERVMLSRESGDHEDLLSLLLKSTMTTNGDPGMSVDEAIEDCKSLYFAGQESSSNLLVWTMILLSQHQRWQTKAREDVHQVFGQNKPNYEGLSRLKVVTMILYEVLRLYSPGTIMTRTTYNETKLGELTVPAGVQFLLPIIFVHHDPEIWGKDAKEFNPERFSEGIAKATKNKLAFFPFSWGPRICIGNNFALMEAKLAISTILRNFSFELSPSYTHSPSYVVTLQPRYGAHLILHKI</sequence>
<keyword evidence="10" id="KW-0472">Membrane</keyword>
<evidence type="ECO:0000256" key="7">
    <source>
        <dbReference type="ARBA" id="ARBA00023002"/>
    </source>
</evidence>
<keyword evidence="7 12" id="KW-0560">Oxidoreductase</keyword>
<dbReference type="GO" id="GO:0016705">
    <property type="term" value="F:oxidoreductase activity, acting on paired donors, with incorporation or reduction of molecular oxygen"/>
    <property type="evidence" value="ECO:0007669"/>
    <property type="project" value="InterPro"/>
</dbReference>
<evidence type="ECO:0000256" key="9">
    <source>
        <dbReference type="ARBA" id="ARBA00023033"/>
    </source>
</evidence>
<evidence type="ECO:0000256" key="11">
    <source>
        <dbReference type="PIRSR" id="PIRSR602401-1"/>
    </source>
</evidence>
<dbReference type="PROSITE" id="PS00086">
    <property type="entry name" value="CYTOCHROME_P450"/>
    <property type="match status" value="1"/>
</dbReference>
<keyword evidence="8 11" id="KW-0408">Iron</keyword>
<keyword evidence="14" id="KW-1185">Reference proteome</keyword>
<protein>
    <submittedName>
        <fullName evidence="13">Cytochrome P450</fullName>
    </submittedName>
</protein>
<keyword evidence="9 12" id="KW-0503">Monooxygenase</keyword>
<dbReference type="GO" id="GO:0005506">
    <property type="term" value="F:iron ion binding"/>
    <property type="evidence" value="ECO:0007669"/>
    <property type="project" value="InterPro"/>
</dbReference>
<dbReference type="AlphaFoldDB" id="A0A2U1PMY7"/>
<dbReference type="Proteomes" id="UP000245207">
    <property type="component" value="Unassembled WGS sequence"/>
</dbReference>
<comment type="subcellular location">
    <subcellularLocation>
        <location evidence="1">Membrane</location>
    </subcellularLocation>
</comment>